<dbReference type="Pfam" id="PF13432">
    <property type="entry name" value="TPR_16"/>
    <property type="match status" value="2"/>
</dbReference>
<name>A0ABS4GT08_9BACL</name>
<dbReference type="InterPro" id="IPR011990">
    <property type="entry name" value="TPR-like_helical_dom_sf"/>
</dbReference>
<keyword evidence="1" id="KW-0802">TPR repeat</keyword>
<dbReference type="PROSITE" id="PS50293">
    <property type="entry name" value="TPR_REGION"/>
    <property type="match status" value="1"/>
</dbReference>
<comment type="caution">
    <text evidence="2">The sequence shown here is derived from an EMBL/GenBank/DDBJ whole genome shotgun (WGS) entry which is preliminary data.</text>
</comment>
<dbReference type="PANTHER" id="PTHR12558:SF13">
    <property type="entry name" value="CELL DIVISION CYCLE PROTEIN 27 HOMOLOG"/>
    <property type="match status" value="1"/>
</dbReference>
<dbReference type="PROSITE" id="PS50005">
    <property type="entry name" value="TPR"/>
    <property type="match status" value="2"/>
</dbReference>
<evidence type="ECO:0000313" key="3">
    <source>
        <dbReference type="Proteomes" id="UP001519343"/>
    </source>
</evidence>
<protein>
    <submittedName>
        <fullName evidence="2">Tetratricopeptide (TPR) repeat protein</fullName>
    </submittedName>
</protein>
<keyword evidence="3" id="KW-1185">Reference proteome</keyword>
<gene>
    <name evidence="2" type="ORF">J2Z37_003419</name>
</gene>
<dbReference type="Gene3D" id="1.25.40.10">
    <property type="entry name" value="Tetratricopeptide repeat domain"/>
    <property type="match status" value="3"/>
</dbReference>
<dbReference type="SUPFAM" id="SSF48452">
    <property type="entry name" value="TPR-like"/>
    <property type="match status" value="2"/>
</dbReference>
<feature type="repeat" description="TPR" evidence="1">
    <location>
        <begin position="435"/>
        <end position="468"/>
    </location>
</feature>
<organism evidence="2 3">
    <name type="scientific">Ammoniphilus resinae</name>
    <dbReference type="NCBI Taxonomy" id="861532"/>
    <lineage>
        <taxon>Bacteria</taxon>
        <taxon>Bacillati</taxon>
        <taxon>Bacillota</taxon>
        <taxon>Bacilli</taxon>
        <taxon>Bacillales</taxon>
        <taxon>Paenibacillaceae</taxon>
        <taxon>Aneurinibacillus group</taxon>
        <taxon>Ammoniphilus</taxon>
    </lineage>
</organism>
<sequence>MLVQHLFFSLMERLKEIEEQWTSASKPGKEKLRNEMLQLRALSDEILDHWLTLEEKITQFQQEFSDELSVVDQEIEQMSDEVAAKILKEVKNLNLKEGKDPNLQAAPAPPPPSSPSTISLLTGDAAISFRRGQGYYNLFMFKQASKHFGELLEREPDLDIGRMFLAYSYMMDGQFELARHHFHLLSETTDHRLFRAIALNALGCLMAGNGKWEEAVFIFEKAIDSHSKLGDPLFNVALVYMKLGQYGEAKKSWLNYVERFSDDWEALFQLSQCFRHEGNLLLAEKTMERIYRATDDPELLWQVGQGFEDLRQFGNAALCYQLLVNLDPSKASAWHGLGWNLYHAEGYPYSLQYIQKAISLAPKNPDFQFSYGWILFYMGEWGQAEKVFQHVLQQEKNYPLALAGLVQIMIGKEHWEHVKGYCNQLILDEQTQTRALGHFLQGKAYLIQGNYTAAEKEWKQSIRENPKMKDSYLMLGLVQFLKGEKEQAMECWEYAL</sequence>
<dbReference type="Proteomes" id="UP001519343">
    <property type="component" value="Unassembled WGS sequence"/>
</dbReference>
<dbReference type="RefSeq" id="WP_209811426.1">
    <property type="nucleotide sequence ID" value="NZ_JAGGKT010000011.1"/>
</dbReference>
<dbReference type="PANTHER" id="PTHR12558">
    <property type="entry name" value="CELL DIVISION CYCLE 16,23,27"/>
    <property type="match status" value="1"/>
</dbReference>
<feature type="repeat" description="TPR" evidence="1">
    <location>
        <begin position="331"/>
        <end position="364"/>
    </location>
</feature>
<accession>A0ABS4GT08</accession>
<evidence type="ECO:0000256" key="1">
    <source>
        <dbReference type="PROSITE-ProRule" id="PRU00339"/>
    </source>
</evidence>
<dbReference type="SMART" id="SM00028">
    <property type="entry name" value="TPR"/>
    <property type="match status" value="7"/>
</dbReference>
<proteinExistence type="predicted"/>
<evidence type="ECO:0000313" key="2">
    <source>
        <dbReference type="EMBL" id="MBP1933406.1"/>
    </source>
</evidence>
<reference evidence="2 3" key="1">
    <citation type="submission" date="2021-03" db="EMBL/GenBank/DDBJ databases">
        <title>Genomic Encyclopedia of Type Strains, Phase IV (KMG-IV): sequencing the most valuable type-strain genomes for metagenomic binning, comparative biology and taxonomic classification.</title>
        <authorList>
            <person name="Goeker M."/>
        </authorList>
    </citation>
    <scope>NUCLEOTIDE SEQUENCE [LARGE SCALE GENOMIC DNA]</scope>
    <source>
        <strain evidence="2 3">DSM 24738</strain>
    </source>
</reference>
<dbReference type="EMBL" id="JAGGKT010000011">
    <property type="protein sequence ID" value="MBP1933406.1"/>
    <property type="molecule type" value="Genomic_DNA"/>
</dbReference>
<dbReference type="InterPro" id="IPR019734">
    <property type="entry name" value="TPR_rpt"/>
</dbReference>